<dbReference type="Proteomes" id="UP000557899">
    <property type="component" value="Unassembled WGS sequence"/>
</dbReference>
<evidence type="ECO:0000313" key="2">
    <source>
        <dbReference type="Proteomes" id="UP000557899"/>
    </source>
</evidence>
<dbReference type="AlphaFoldDB" id="A0A7X6PN54"/>
<reference evidence="1 2" key="1">
    <citation type="journal article" date="2020" name="Biotechnol. Biofuels">
        <title>New insights from the biogas microbiome by comprehensive genome-resolved metagenomics of nearly 1600 species originating from multiple anaerobic digesters.</title>
        <authorList>
            <person name="Campanaro S."/>
            <person name="Treu L."/>
            <person name="Rodriguez-R L.M."/>
            <person name="Kovalovszki A."/>
            <person name="Ziels R.M."/>
            <person name="Maus I."/>
            <person name="Zhu X."/>
            <person name="Kougias P.G."/>
            <person name="Basile A."/>
            <person name="Luo G."/>
            <person name="Schluter A."/>
            <person name="Konstantinidis K.T."/>
            <person name="Angelidaki I."/>
        </authorList>
    </citation>
    <scope>NUCLEOTIDE SEQUENCE [LARGE SCALE GENOMIC DNA]</scope>
    <source>
        <strain evidence="1">AS15tlH2ME_198</strain>
    </source>
</reference>
<protein>
    <submittedName>
        <fullName evidence="1">Uncharacterized protein</fullName>
    </submittedName>
</protein>
<comment type="caution">
    <text evidence="1">The sequence shown here is derived from an EMBL/GenBank/DDBJ whole genome shotgun (WGS) entry which is preliminary data.</text>
</comment>
<evidence type="ECO:0000313" key="1">
    <source>
        <dbReference type="EMBL" id="NLA55678.1"/>
    </source>
</evidence>
<name>A0A7X6PN54_9CORY</name>
<proteinExistence type="predicted"/>
<sequence>MAKFKQDTLNYYQYLGWNPYDPALNNYLKQFLQVDLSAQKWTKRSRCGDCRWADLPAKPGYFAGIHRVPKASADIFVDPSGQKPVTGNPGLGVEVKEEGNYLYVFVAWKQ</sequence>
<organism evidence="1 2">
    <name type="scientific">Corynebacterium humireducens</name>
    <dbReference type="NCBI Taxonomy" id="1223514"/>
    <lineage>
        <taxon>Bacteria</taxon>
        <taxon>Bacillati</taxon>
        <taxon>Actinomycetota</taxon>
        <taxon>Actinomycetes</taxon>
        <taxon>Mycobacteriales</taxon>
        <taxon>Corynebacteriaceae</taxon>
        <taxon>Corynebacterium</taxon>
    </lineage>
</organism>
<gene>
    <name evidence="1" type="ORF">GX859_05170</name>
</gene>
<dbReference type="EMBL" id="JAAZHI010000111">
    <property type="protein sequence ID" value="NLA55678.1"/>
    <property type="molecule type" value="Genomic_DNA"/>
</dbReference>
<accession>A0A7X6PN54</accession>